<evidence type="ECO:0000256" key="10">
    <source>
        <dbReference type="ARBA" id="ARBA00022946"/>
    </source>
</evidence>
<dbReference type="InterPro" id="IPR036389">
    <property type="entry name" value="RNase_III_sf"/>
</dbReference>
<feature type="domain" description="Mff-like" evidence="24">
    <location>
        <begin position="26"/>
        <end position="174"/>
    </location>
</feature>
<gene>
    <name evidence="27" type="ORF">Y1Q_0024497</name>
</gene>
<keyword evidence="15" id="KW-0472">Membrane</keyword>
<keyword evidence="4" id="KW-0812">Transmembrane</keyword>
<keyword evidence="12" id="KW-1133">Transmembrane helix</keyword>
<dbReference type="GO" id="GO:0005743">
    <property type="term" value="C:mitochondrial inner membrane"/>
    <property type="evidence" value="ECO:0007669"/>
    <property type="project" value="UniProtKB-ARBA"/>
</dbReference>
<sequence>MSKRTRSDSPLGRMSGPTFPSPAAEMAEINRLQYEMEYTEGISQRMRVPEKLKVAPPTASLEQSIQEGLPNASVTMQVPERIVVAGNSEDIPFSRPPDLDLLQSTPFKPLALKTPPRVISLSERPLDFLDLEKPPPQTPQNEEVRSVGRLKRERSMSENAARQNGQLVRNDSMPVLRGGSSATTSSNPHHDNTRSGLSNLDVTIEGTPDDMTVVDAASLRRQIIKLNRRLQLLEEENKERAKREMIIKRWVRAYLEQQRLLAPPARRSEKPNWDYHMEIRAFSHRLHENFSLDLLKTAFVNSCYINSETIRRQNLELDKEVVALNLQDNRKLSEQGLSFSRSYLVRCFEEAYPQLPPAGILALIDFLTTEDVASYVAKNLSIQDLTLCAEFPVPSDVLHRTFFAVIGALLGSSGPQKTGIFVQDFLIPQLIGKDLFEIWKSINPMGLLVEELAKKNISAPEPRLTRKSGASTVLPVYFVGLYCDKKMIAEGPGETLLAAEEEAARVALRKLYGYTENRRPWDYSKPRRDLGVEKAINSN</sequence>
<feature type="compositionally biased region" description="Polar residues" evidence="23">
    <location>
        <begin position="157"/>
        <end position="169"/>
    </location>
</feature>
<dbReference type="Proteomes" id="UP000050525">
    <property type="component" value="Unassembled WGS sequence"/>
</dbReference>
<reference evidence="27 28" key="1">
    <citation type="journal article" date="2012" name="Genome Biol.">
        <title>Sequencing three crocodilian genomes to illuminate the evolution of archosaurs and amniotes.</title>
        <authorList>
            <person name="St John J.A."/>
            <person name="Braun E.L."/>
            <person name="Isberg S.R."/>
            <person name="Miles L.G."/>
            <person name="Chong A.Y."/>
            <person name="Gongora J."/>
            <person name="Dalzell P."/>
            <person name="Moran C."/>
            <person name="Bed'hom B."/>
            <person name="Abzhanov A."/>
            <person name="Burgess S.C."/>
            <person name="Cooksey A.M."/>
            <person name="Castoe T.A."/>
            <person name="Crawford N.G."/>
            <person name="Densmore L.D."/>
            <person name="Drew J.C."/>
            <person name="Edwards S.V."/>
            <person name="Faircloth B.C."/>
            <person name="Fujita M.K."/>
            <person name="Greenwold M.J."/>
            <person name="Hoffmann F.G."/>
            <person name="Howard J.M."/>
            <person name="Iguchi T."/>
            <person name="Janes D.E."/>
            <person name="Khan S.Y."/>
            <person name="Kohno S."/>
            <person name="de Koning A.J."/>
            <person name="Lance S.L."/>
            <person name="McCarthy F.M."/>
            <person name="McCormack J.E."/>
            <person name="Merchant M.E."/>
            <person name="Peterson D.G."/>
            <person name="Pollock D.D."/>
            <person name="Pourmand N."/>
            <person name="Raney B.J."/>
            <person name="Roessler K.A."/>
            <person name="Sanford J.R."/>
            <person name="Sawyer R.H."/>
            <person name="Schmidt C.J."/>
            <person name="Triplett E.W."/>
            <person name="Tuberville T.D."/>
            <person name="Venegas-Anaya M."/>
            <person name="Howard J.T."/>
            <person name="Jarvis E.D."/>
            <person name="Guillette L.J.Jr."/>
            <person name="Glenn T.C."/>
            <person name="Green R.E."/>
            <person name="Ray D.A."/>
        </authorList>
    </citation>
    <scope>NUCLEOTIDE SEQUENCE [LARGE SCALE GENOMIC DNA]</scope>
    <source>
        <strain evidence="27">KSC_2009_1</strain>
    </source>
</reference>
<accession>A0A151NAS7</accession>
<evidence type="ECO:0000256" key="11">
    <source>
        <dbReference type="ARBA" id="ARBA00022980"/>
    </source>
</evidence>
<evidence type="ECO:0000256" key="21">
    <source>
        <dbReference type="ARBA" id="ARBA00083955"/>
    </source>
</evidence>
<evidence type="ECO:0000259" key="24">
    <source>
        <dbReference type="Pfam" id="PF05644"/>
    </source>
</evidence>
<protein>
    <recommendedName>
        <fullName evidence="19">Large ribosomal subunit protein mL44</fullName>
    </recommendedName>
    <alternativeName>
        <fullName evidence="21">39S ribosomal protein L44, mitochondrial</fullName>
    </alternativeName>
</protein>
<evidence type="ECO:0000256" key="20">
    <source>
        <dbReference type="ARBA" id="ARBA00059807"/>
    </source>
</evidence>
<evidence type="ECO:0000256" key="1">
    <source>
        <dbReference type="ARBA" id="ARBA00004200"/>
    </source>
</evidence>
<dbReference type="PANTHER" id="PTHR16501:SF17">
    <property type="entry name" value="MITOCHONDRIAL FISSION FACTOR"/>
    <property type="match status" value="1"/>
</dbReference>
<comment type="function">
    <text evidence="20">Component of the 39S subunit of mitochondrial ribosome. May have a function in the assembly/stability of nascent mitochondrial polypeptides exiting the ribosome.</text>
</comment>
<keyword evidence="6" id="KW-0255">Endonuclease</keyword>
<dbReference type="GO" id="GO:0006396">
    <property type="term" value="P:RNA processing"/>
    <property type="evidence" value="ECO:0007669"/>
    <property type="project" value="InterPro"/>
</dbReference>
<comment type="caution">
    <text evidence="27">The sequence shown here is derived from an EMBL/GenBank/DDBJ whole genome shotgun (WGS) entry which is preliminary data.</text>
</comment>
<keyword evidence="7" id="KW-1000">Mitochondrion outer membrane</keyword>
<evidence type="ECO:0000256" key="15">
    <source>
        <dbReference type="ARBA" id="ARBA00023136"/>
    </source>
</evidence>
<dbReference type="GO" id="GO:0005741">
    <property type="term" value="C:mitochondrial outer membrane"/>
    <property type="evidence" value="ECO:0007669"/>
    <property type="project" value="UniProtKB-SubCell"/>
</dbReference>
<proteinExistence type="inferred from homology"/>
<evidence type="ECO:0000256" key="22">
    <source>
        <dbReference type="SAM" id="Coils"/>
    </source>
</evidence>
<dbReference type="Gene3D" id="1.10.1520.10">
    <property type="entry name" value="Ribonuclease III domain"/>
    <property type="match status" value="1"/>
</dbReference>
<feature type="coiled-coil region" evidence="22">
    <location>
        <begin position="216"/>
        <end position="243"/>
    </location>
</feature>
<keyword evidence="11" id="KW-0689">Ribosomal protein</keyword>
<comment type="subcellular location">
    <subcellularLocation>
        <location evidence="1">Mitochondrion outer membrane</location>
        <topology evidence="1">Single-pass type IV membrane protein</topology>
    </subcellularLocation>
    <subcellularLocation>
        <location evidence="2">Peroxisome</location>
    </subcellularLocation>
</comment>
<dbReference type="SUPFAM" id="SSF54768">
    <property type="entry name" value="dsRNA-binding domain-like"/>
    <property type="match status" value="1"/>
</dbReference>
<keyword evidence="28" id="KW-1185">Reference proteome</keyword>
<dbReference type="PANTHER" id="PTHR16501">
    <property type="entry name" value="TRANSPORT AND GOLGI ORGANIZATION PROTEIN 11"/>
    <property type="match status" value="1"/>
</dbReference>
<evidence type="ECO:0000256" key="6">
    <source>
        <dbReference type="ARBA" id="ARBA00022759"/>
    </source>
</evidence>
<dbReference type="GO" id="GO:0004525">
    <property type="term" value="F:ribonuclease III activity"/>
    <property type="evidence" value="ECO:0007669"/>
    <property type="project" value="InterPro"/>
</dbReference>
<keyword evidence="16" id="KW-0576">Peroxisome</keyword>
<comment type="similarity">
    <text evidence="3">Belongs to the Tango11 family.</text>
</comment>
<evidence type="ECO:0000259" key="26">
    <source>
        <dbReference type="Pfam" id="PF22935"/>
    </source>
</evidence>
<evidence type="ECO:0000256" key="8">
    <source>
        <dbReference type="ARBA" id="ARBA00022801"/>
    </source>
</evidence>
<evidence type="ECO:0000256" key="16">
    <source>
        <dbReference type="ARBA" id="ARBA00023140"/>
    </source>
</evidence>
<name>A0A151NAS7_ALLMI</name>
<dbReference type="SUPFAM" id="SSF69065">
    <property type="entry name" value="RNase III domain-like"/>
    <property type="match status" value="1"/>
</dbReference>
<dbReference type="GO" id="GO:0005777">
    <property type="term" value="C:peroxisome"/>
    <property type="evidence" value="ECO:0007669"/>
    <property type="project" value="UniProtKB-SubCell"/>
</dbReference>
<dbReference type="InterPro" id="IPR055189">
    <property type="entry name" value="RM44_endonuclase"/>
</dbReference>
<feature type="region of interest" description="Disordered" evidence="23">
    <location>
        <begin position="130"/>
        <end position="201"/>
    </location>
</feature>
<dbReference type="GO" id="GO:1990904">
    <property type="term" value="C:ribonucleoprotein complex"/>
    <property type="evidence" value="ECO:0007669"/>
    <property type="project" value="UniProtKB-KW"/>
</dbReference>
<comment type="similarity">
    <text evidence="18">Belongs to the ribonuclease III family. Mitochondrion-specific ribosomal protein mL44 subfamily.</text>
</comment>
<keyword evidence="13 22" id="KW-0175">Coiled coil</keyword>
<dbReference type="GO" id="GO:0005840">
    <property type="term" value="C:ribosome"/>
    <property type="evidence" value="ECO:0007669"/>
    <property type="project" value="UniProtKB-KW"/>
</dbReference>
<dbReference type="FunFam" id="3.30.160.20:FF:000037">
    <property type="entry name" value="39S ribosomal protein L44, mitochondrial"/>
    <property type="match status" value="1"/>
</dbReference>
<evidence type="ECO:0000256" key="14">
    <source>
        <dbReference type="ARBA" id="ARBA00023128"/>
    </source>
</evidence>
<dbReference type="CDD" id="cd19874">
    <property type="entry name" value="DSRM_MRPL44"/>
    <property type="match status" value="1"/>
</dbReference>
<dbReference type="Pfam" id="PF22892">
    <property type="entry name" value="DSRM_MRPL44"/>
    <property type="match status" value="1"/>
</dbReference>
<evidence type="ECO:0000256" key="7">
    <source>
        <dbReference type="ARBA" id="ARBA00022787"/>
    </source>
</evidence>
<dbReference type="GO" id="GO:0090141">
    <property type="term" value="P:positive regulation of mitochondrial fission"/>
    <property type="evidence" value="ECO:0007669"/>
    <property type="project" value="TreeGrafter"/>
</dbReference>
<evidence type="ECO:0000256" key="2">
    <source>
        <dbReference type="ARBA" id="ARBA00004275"/>
    </source>
</evidence>
<dbReference type="InterPro" id="IPR039433">
    <property type="entry name" value="Mff-like_dom"/>
</dbReference>
<dbReference type="EMBL" id="AKHW03003627">
    <property type="protein sequence ID" value="KYO33871.1"/>
    <property type="molecule type" value="Genomic_DNA"/>
</dbReference>
<dbReference type="Pfam" id="PF22935">
    <property type="entry name" value="RM44_endonuclase"/>
    <property type="match status" value="1"/>
</dbReference>
<feature type="region of interest" description="Disordered" evidence="23">
    <location>
        <begin position="1"/>
        <end position="24"/>
    </location>
</feature>
<evidence type="ECO:0000313" key="28">
    <source>
        <dbReference type="Proteomes" id="UP000050525"/>
    </source>
</evidence>
<evidence type="ECO:0000256" key="9">
    <source>
        <dbReference type="ARBA" id="ARBA00022884"/>
    </source>
</evidence>
<evidence type="ECO:0000256" key="4">
    <source>
        <dbReference type="ARBA" id="ARBA00022692"/>
    </source>
</evidence>
<organism evidence="27 28">
    <name type="scientific">Alligator mississippiensis</name>
    <name type="common">American alligator</name>
    <dbReference type="NCBI Taxonomy" id="8496"/>
    <lineage>
        <taxon>Eukaryota</taxon>
        <taxon>Metazoa</taxon>
        <taxon>Chordata</taxon>
        <taxon>Craniata</taxon>
        <taxon>Vertebrata</taxon>
        <taxon>Euteleostomi</taxon>
        <taxon>Archelosauria</taxon>
        <taxon>Archosauria</taxon>
        <taxon>Crocodylia</taxon>
        <taxon>Alligatoridae</taxon>
        <taxon>Alligatorinae</taxon>
        <taxon>Alligator</taxon>
    </lineage>
</organism>
<keyword evidence="10" id="KW-0809">Transit peptide</keyword>
<dbReference type="AlphaFoldDB" id="A0A151NAS7"/>
<feature type="domain" description="Large ribosomal subunit protein mL44 dsRNA binding" evidence="25">
    <location>
        <begin position="439"/>
        <end position="535"/>
    </location>
</feature>
<dbReference type="InterPro" id="IPR044444">
    <property type="entry name" value="Ribosomal_mL44_DSRM_metazoa"/>
</dbReference>
<dbReference type="InterPro" id="IPR008518">
    <property type="entry name" value="Mff/Tango-11"/>
</dbReference>
<keyword evidence="17" id="KW-0687">Ribonucleoprotein</keyword>
<keyword evidence="9" id="KW-0694">RNA-binding</keyword>
<evidence type="ECO:0000256" key="3">
    <source>
        <dbReference type="ARBA" id="ARBA00009806"/>
    </source>
</evidence>
<evidence type="ECO:0000259" key="25">
    <source>
        <dbReference type="Pfam" id="PF22892"/>
    </source>
</evidence>
<dbReference type="GO" id="GO:0006626">
    <property type="term" value="P:protein targeting to mitochondrion"/>
    <property type="evidence" value="ECO:0007669"/>
    <property type="project" value="TreeGrafter"/>
</dbReference>
<keyword evidence="5" id="KW-0540">Nuclease</keyword>
<evidence type="ECO:0000256" key="12">
    <source>
        <dbReference type="ARBA" id="ARBA00022989"/>
    </source>
</evidence>
<dbReference type="GO" id="GO:0003725">
    <property type="term" value="F:double-stranded RNA binding"/>
    <property type="evidence" value="ECO:0007669"/>
    <property type="project" value="InterPro"/>
</dbReference>
<feature type="domain" description="Mff-like" evidence="24">
    <location>
        <begin position="175"/>
        <end position="247"/>
    </location>
</feature>
<evidence type="ECO:0000256" key="5">
    <source>
        <dbReference type="ARBA" id="ARBA00022722"/>
    </source>
</evidence>
<keyword evidence="8" id="KW-0378">Hydrolase</keyword>
<evidence type="ECO:0000256" key="18">
    <source>
        <dbReference type="ARBA" id="ARBA00024034"/>
    </source>
</evidence>
<dbReference type="Pfam" id="PF05644">
    <property type="entry name" value="Miff"/>
    <property type="match status" value="2"/>
</dbReference>
<dbReference type="FunFam" id="1.10.1520.10:FF:000010">
    <property type="entry name" value="39S ribosomal protein L44, mitochondrial"/>
    <property type="match status" value="1"/>
</dbReference>
<evidence type="ECO:0000256" key="13">
    <source>
        <dbReference type="ARBA" id="ARBA00023054"/>
    </source>
</evidence>
<evidence type="ECO:0000313" key="27">
    <source>
        <dbReference type="EMBL" id="KYO33871.1"/>
    </source>
</evidence>
<evidence type="ECO:0000256" key="23">
    <source>
        <dbReference type="SAM" id="MobiDB-lite"/>
    </source>
</evidence>
<dbReference type="Gene3D" id="3.30.160.20">
    <property type="match status" value="1"/>
</dbReference>
<feature type="domain" description="Large ribosomal subunit protein mL44 endonuclease" evidence="26">
    <location>
        <begin position="274"/>
        <end position="409"/>
    </location>
</feature>
<evidence type="ECO:0000256" key="19">
    <source>
        <dbReference type="ARBA" id="ARBA00035187"/>
    </source>
</evidence>
<evidence type="ECO:0000256" key="17">
    <source>
        <dbReference type="ARBA" id="ARBA00023274"/>
    </source>
</evidence>
<keyword evidence="14" id="KW-0496">Mitochondrion</keyword>